<gene>
    <name evidence="3" type="ORF">HPB51_004044</name>
</gene>
<protein>
    <submittedName>
        <fullName evidence="3">Uncharacterized protein</fullName>
    </submittedName>
</protein>
<evidence type="ECO:0000313" key="3">
    <source>
        <dbReference type="EMBL" id="KAH8038932.1"/>
    </source>
</evidence>
<proteinExistence type="predicted"/>
<dbReference type="AlphaFoldDB" id="A0A9J6EXI6"/>
<name>A0A9J6EXI6_RHIMP</name>
<dbReference type="Proteomes" id="UP000821866">
    <property type="component" value="Chromosome 1"/>
</dbReference>
<feature type="region of interest" description="Disordered" evidence="2">
    <location>
        <begin position="384"/>
        <end position="438"/>
    </location>
</feature>
<keyword evidence="1" id="KW-0175">Coiled coil</keyword>
<feature type="coiled-coil region" evidence="1">
    <location>
        <begin position="14"/>
        <end position="69"/>
    </location>
</feature>
<dbReference type="EMBL" id="JABSTU010000001">
    <property type="protein sequence ID" value="KAH8038932.1"/>
    <property type="molecule type" value="Genomic_DNA"/>
</dbReference>
<accession>A0A9J6EXI6</accession>
<organism evidence="3 4">
    <name type="scientific">Rhipicephalus microplus</name>
    <name type="common">Cattle tick</name>
    <name type="synonym">Boophilus microplus</name>
    <dbReference type="NCBI Taxonomy" id="6941"/>
    <lineage>
        <taxon>Eukaryota</taxon>
        <taxon>Metazoa</taxon>
        <taxon>Ecdysozoa</taxon>
        <taxon>Arthropoda</taxon>
        <taxon>Chelicerata</taxon>
        <taxon>Arachnida</taxon>
        <taxon>Acari</taxon>
        <taxon>Parasitiformes</taxon>
        <taxon>Ixodida</taxon>
        <taxon>Ixodoidea</taxon>
        <taxon>Ixodidae</taxon>
        <taxon>Rhipicephalinae</taxon>
        <taxon>Rhipicephalus</taxon>
        <taxon>Boophilus</taxon>
    </lineage>
</organism>
<comment type="caution">
    <text evidence="3">The sequence shown here is derived from an EMBL/GenBank/DDBJ whole genome shotgun (WGS) entry which is preliminary data.</text>
</comment>
<reference evidence="3" key="2">
    <citation type="submission" date="2021-09" db="EMBL/GenBank/DDBJ databases">
        <authorList>
            <person name="Jia N."/>
            <person name="Wang J."/>
            <person name="Shi W."/>
            <person name="Du L."/>
            <person name="Sun Y."/>
            <person name="Zhan W."/>
            <person name="Jiang J."/>
            <person name="Wang Q."/>
            <person name="Zhang B."/>
            <person name="Ji P."/>
            <person name="Sakyi L.B."/>
            <person name="Cui X."/>
            <person name="Yuan T."/>
            <person name="Jiang B."/>
            <person name="Yang W."/>
            <person name="Lam T.T.-Y."/>
            <person name="Chang Q."/>
            <person name="Ding S."/>
            <person name="Wang X."/>
            <person name="Zhu J."/>
            <person name="Ruan X."/>
            <person name="Zhao L."/>
            <person name="Wei J."/>
            <person name="Que T."/>
            <person name="Du C."/>
            <person name="Cheng J."/>
            <person name="Dai P."/>
            <person name="Han X."/>
            <person name="Huang E."/>
            <person name="Gao Y."/>
            <person name="Liu J."/>
            <person name="Shao H."/>
            <person name="Ye R."/>
            <person name="Li L."/>
            <person name="Wei W."/>
            <person name="Wang X."/>
            <person name="Wang C."/>
            <person name="Huo Q."/>
            <person name="Li W."/>
            <person name="Guo W."/>
            <person name="Chen H."/>
            <person name="Chen S."/>
            <person name="Zhou L."/>
            <person name="Zhou L."/>
            <person name="Ni X."/>
            <person name="Tian J."/>
            <person name="Zhou Y."/>
            <person name="Sheng Y."/>
            <person name="Liu T."/>
            <person name="Pan Y."/>
            <person name="Xia L."/>
            <person name="Li J."/>
            <person name="Zhao F."/>
            <person name="Cao W."/>
        </authorList>
    </citation>
    <scope>NUCLEOTIDE SEQUENCE</scope>
    <source>
        <strain evidence="3">Rmic-2018</strain>
        <tissue evidence="3">Larvae</tissue>
    </source>
</reference>
<evidence type="ECO:0000313" key="4">
    <source>
        <dbReference type="Proteomes" id="UP000821866"/>
    </source>
</evidence>
<reference evidence="3" key="1">
    <citation type="journal article" date="2020" name="Cell">
        <title>Large-Scale Comparative Analyses of Tick Genomes Elucidate Their Genetic Diversity and Vector Capacities.</title>
        <authorList>
            <consortium name="Tick Genome and Microbiome Consortium (TIGMIC)"/>
            <person name="Jia N."/>
            <person name="Wang J."/>
            <person name="Shi W."/>
            <person name="Du L."/>
            <person name="Sun Y."/>
            <person name="Zhan W."/>
            <person name="Jiang J.F."/>
            <person name="Wang Q."/>
            <person name="Zhang B."/>
            <person name="Ji P."/>
            <person name="Bell-Sakyi L."/>
            <person name="Cui X.M."/>
            <person name="Yuan T.T."/>
            <person name="Jiang B.G."/>
            <person name="Yang W.F."/>
            <person name="Lam T.T."/>
            <person name="Chang Q.C."/>
            <person name="Ding S.J."/>
            <person name="Wang X.J."/>
            <person name="Zhu J.G."/>
            <person name="Ruan X.D."/>
            <person name="Zhao L."/>
            <person name="Wei J.T."/>
            <person name="Ye R.Z."/>
            <person name="Que T.C."/>
            <person name="Du C.H."/>
            <person name="Zhou Y.H."/>
            <person name="Cheng J.X."/>
            <person name="Dai P.F."/>
            <person name="Guo W.B."/>
            <person name="Han X.H."/>
            <person name="Huang E.J."/>
            <person name="Li L.F."/>
            <person name="Wei W."/>
            <person name="Gao Y.C."/>
            <person name="Liu J.Z."/>
            <person name="Shao H.Z."/>
            <person name="Wang X."/>
            <person name="Wang C.C."/>
            <person name="Yang T.C."/>
            <person name="Huo Q.B."/>
            <person name="Li W."/>
            <person name="Chen H.Y."/>
            <person name="Chen S.E."/>
            <person name="Zhou L.G."/>
            <person name="Ni X.B."/>
            <person name="Tian J.H."/>
            <person name="Sheng Y."/>
            <person name="Liu T."/>
            <person name="Pan Y.S."/>
            <person name="Xia L.Y."/>
            <person name="Li J."/>
            <person name="Zhao F."/>
            <person name="Cao W.C."/>
        </authorList>
    </citation>
    <scope>NUCLEOTIDE SEQUENCE</scope>
    <source>
        <strain evidence="3">Rmic-2018</strain>
    </source>
</reference>
<sequence>MQNDASPSLLAQKVDRLEHELESTSKLLRQANRELARREASLAQLGRHNERLRGRVARLESDVAVYRAASSAAATASSSSSSGEEEDAVAANAEIDVSADARPTRCCSARDKELLRTLAGIYDKISISGPRKGDSVVDGGKWYAFGKNHRHVGRSLPDAHVLEQVFANFWQEYRSMSSELESCKQVVANQELRIGYLEAQVDAANRIKTQEFFDADVLRKGADNGAVGMNASVRFGENCDIALNGDTCSAPVGGRCAALVNVERRVAEESHLLARLGRLQLDNSRLQVLNREVLTREAAVKKELQRVQNKVSCVQGVPVLVKRGSRSAALFVVVPKGWPSSTSNMPVHRFCFFSPQAVELQDGSSSGYKEDPGPRIELHVSSRAVLSSSAAKGPTTSTKGTEKPPSLEEWPTLPTRSSAKEPLQVVATQEPSPTMEDLPKTDRQVISVLRSLIEAIRTILVDMKTPSARSALGLLDALSPVLESLN</sequence>
<evidence type="ECO:0000256" key="1">
    <source>
        <dbReference type="SAM" id="Coils"/>
    </source>
</evidence>
<evidence type="ECO:0000256" key="2">
    <source>
        <dbReference type="SAM" id="MobiDB-lite"/>
    </source>
</evidence>
<keyword evidence="4" id="KW-1185">Reference proteome</keyword>